<protein>
    <recommendedName>
        <fullName evidence="8">Rhodopsin domain-containing protein</fullName>
    </recommendedName>
</protein>
<dbReference type="InterPro" id="IPR052337">
    <property type="entry name" value="SAT4-like"/>
</dbReference>
<evidence type="ECO:0000256" key="5">
    <source>
        <dbReference type="ARBA" id="ARBA00038359"/>
    </source>
</evidence>
<keyword evidence="3 7" id="KW-1133">Transmembrane helix</keyword>
<evidence type="ECO:0000256" key="7">
    <source>
        <dbReference type="SAM" id="Phobius"/>
    </source>
</evidence>
<evidence type="ECO:0000256" key="3">
    <source>
        <dbReference type="ARBA" id="ARBA00022989"/>
    </source>
</evidence>
<feature type="domain" description="Rhodopsin" evidence="8">
    <location>
        <begin position="36"/>
        <end position="268"/>
    </location>
</feature>
<feature type="region of interest" description="Disordered" evidence="6">
    <location>
        <begin position="275"/>
        <end position="299"/>
    </location>
</feature>
<feature type="transmembrane region" description="Helical" evidence="7">
    <location>
        <begin position="48"/>
        <end position="72"/>
    </location>
</feature>
<dbReference type="InterPro" id="IPR049326">
    <property type="entry name" value="Rhodopsin_dom_fungi"/>
</dbReference>
<feature type="transmembrane region" description="Helical" evidence="7">
    <location>
        <begin position="246"/>
        <end position="268"/>
    </location>
</feature>
<gene>
    <name evidence="9" type="ORF">P154DRAFT_577634</name>
</gene>
<evidence type="ECO:0000256" key="6">
    <source>
        <dbReference type="SAM" id="MobiDB-lite"/>
    </source>
</evidence>
<feature type="region of interest" description="Disordered" evidence="6">
    <location>
        <begin position="336"/>
        <end position="359"/>
    </location>
</feature>
<keyword evidence="2 7" id="KW-0812">Transmembrane</keyword>
<feature type="transmembrane region" description="Helical" evidence="7">
    <location>
        <begin position="208"/>
        <end position="226"/>
    </location>
</feature>
<dbReference type="Pfam" id="PF20684">
    <property type="entry name" value="Fung_rhodopsin"/>
    <property type="match status" value="1"/>
</dbReference>
<dbReference type="EMBL" id="ML977601">
    <property type="protein sequence ID" value="KAF1998770.1"/>
    <property type="molecule type" value="Genomic_DNA"/>
</dbReference>
<accession>A0A6A5WA40</accession>
<feature type="transmembrane region" description="Helical" evidence="7">
    <location>
        <begin position="18"/>
        <end position="36"/>
    </location>
</feature>
<sequence>MSNFTPAPVYPMGLTETVLLASIWSVVGLAFCFLPVRLYTRWRTRKRLFWDDFFVVVAWLFVVPCAISATIFREPLVDLSPGNIFKNVVVHSRVLTMTYILWYTSLFCIKIAFLLFFRRLGTEKIRRLNIQWWIIFTTTISSYFISIAIIPYQCSGGEIKKLDCRRGGMRNILSISMSCVLDIVTDILIMIIPFTILSQVRLSSKQRWILSAIFSLTMLTIMASVVRTALVLGPQKNSAQFAWNMLWGAVECSVAIIVACVGSFRALFIKAPESAQPPVRSNSRSKERQLARRQQQQQVTWSESDLHYLAPWPTDSARPSYEMDSALSANMQLPANTYHPSARSMSPNTAATESWISGH</sequence>
<keyword evidence="4 7" id="KW-0472">Membrane</keyword>
<feature type="transmembrane region" description="Helical" evidence="7">
    <location>
        <begin position="132"/>
        <end position="152"/>
    </location>
</feature>
<comment type="subcellular location">
    <subcellularLocation>
        <location evidence="1">Membrane</location>
        <topology evidence="1">Multi-pass membrane protein</topology>
    </subcellularLocation>
</comment>
<dbReference type="Proteomes" id="UP000799779">
    <property type="component" value="Unassembled WGS sequence"/>
</dbReference>
<reference evidence="9" key="1">
    <citation type="journal article" date="2020" name="Stud. Mycol.">
        <title>101 Dothideomycetes genomes: a test case for predicting lifestyles and emergence of pathogens.</title>
        <authorList>
            <person name="Haridas S."/>
            <person name="Albert R."/>
            <person name="Binder M."/>
            <person name="Bloem J."/>
            <person name="Labutti K."/>
            <person name="Salamov A."/>
            <person name="Andreopoulos B."/>
            <person name="Baker S."/>
            <person name="Barry K."/>
            <person name="Bills G."/>
            <person name="Bluhm B."/>
            <person name="Cannon C."/>
            <person name="Castanera R."/>
            <person name="Culley D."/>
            <person name="Daum C."/>
            <person name="Ezra D."/>
            <person name="Gonzalez J."/>
            <person name="Henrissat B."/>
            <person name="Kuo A."/>
            <person name="Liang C."/>
            <person name="Lipzen A."/>
            <person name="Lutzoni F."/>
            <person name="Magnuson J."/>
            <person name="Mondo S."/>
            <person name="Nolan M."/>
            <person name="Ohm R."/>
            <person name="Pangilinan J."/>
            <person name="Park H.-J."/>
            <person name="Ramirez L."/>
            <person name="Alfaro M."/>
            <person name="Sun H."/>
            <person name="Tritt A."/>
            <person name="Yoshinaga Y."/>
            <person name="Zwiers L.-H."/>
            <person name="Turgeon B."/>
            <person name="Goodwin S."/>
            <person name="Spatafora J."/>
            <person name="Crous P."/>
            <person name="Grigoriev I."/>
        </authorList>
    </citation>
    <scope>NUCLEOTIDE SEQUENCE</scope>
    <source>
        <strain evidence="9">CBS 123094</strain>
    </source>
</reference>
<dbReference type="OrthoDB" id="444631at2759"/>
<comment type="similarity">
    <text evidence="5">Belongs to the SAT4 family.</text>
</comment>
<organism evidence="9 10">
    <name type="scientific">Amniculicola lignicola CBS 123094</name>
    <dbReference type="NCBI Taxonomy" id="1392246"/>
    <lineage>
        <taxon>Eukaryota</taxon>
        <taxon>Fungi</taxon>
        <taxon>Dikarya</taxon>
        <taxon>Ascomycota</taxon>
        <taxon>Pezizomycotina</taxon>
        <taxon>Dothideomycetes</taxon>
        <taxon>Pleosporomycetidae</taxon>
        <taxon>Pleosporales</taxon>
        <taxon>Amniculicolaceae</taxon>
        <taxon>Amniculicola</taxon>
    </lineage>
</organism>
<evidence type="ECO:0000256" key="2">
    <source>
        <dbReference type="ARBA" id="ARBA00022692"/>
    </source>
</evidence>
<keyword evidence="10" id="KW-1185">Reference proteome</keyword>
<dbReference type="PANTHER" id="PTHR33048">
    <property type="entry name" value="PTH11-LIKE INTEGRAL MEMBRANE PROTEIN (AFU_ORTHOLOGUE AFUA_5G11245)"/>
    <property type="match status" value="1"/>
</dbReference>
<evidence type="ECO:0000313" key="10">
    <source>
        <dbReference type="Proteomes" id="UP000799779"/>
    </source>
</evidence>
<evidence type="ECO:0000313" key="9">
    <source>
        <dbReference type="EMBL" id="KAF1998770.1"/>
    </source>
</evidence>
<feature type="transmembrane region" description="Helical" evidence="7">
    <location>
        <begin position="172"/>
        <end position="196"/>
    </location>
</feature>
<evidence type="ECO:0000256" key="1">
    <source>
        <dbReference type="ARBA" id="ARBA00004141"/>
    </source>
</evidence>
<name>A0A6A5WA40_9PLEO</name>
<feature type="transmembrane region" description="Helical" evidence="7">
    <location>
        <begin position="100"/>
        <end position="120"/>
    </location>
</feature>
<evidence type="ECO:0000259" key="8">
    <source>
        <dbReference type="Pfam" id="PF20684"/>
    </source>
</evidence>
<proteinExistence type="inferred from homology"/>
<dbReference type="AlphaFoldDB" id="A0A6A5WA40"/>
<dbReference type="GO" id="GO:0016020">
    <property type="term" value="C:membrane"/>
    <property type="evidence" value="ECO:0007669"/>
    <property type="project" value="UniProtKB-SubCell"/>
</dbReference>
<dbReference type="PANTHER" id="PTHR33048:SF47">
    <property type="entry name" value="INTEGRAL MEMBRANE PROTEIN-RELATED"/>
    <property type="match status" value="1"/>
</dbReference>
<evidence type="ECO:0000256" key="4">
    <source>
        <dbReference type="ARBA" id="ARBA00023136"/>
    </source>
</evidence>